<dbReference type="InterPro" id="IPR013915">
    <property type="entry name" value="Prp19_cc"/>
</dbReference>
<dbReference type="GO" id="GO:0071006">
    <property type="term" value="C:U2-type catalytic step 1 spliceosome"/>
    <property type="evidence" value="ECO:0007669"/>
    <property type="project" value="TreeGrafter"/>
</dbReference>
<dbReference type="InterPro" id="IPR038959">
    <property type="entry name" value="Prp19"/>
</dbReference>
<dbReference type="SMART" id="SM01128">
    <property type="entry name" value="DDRGK"/>
    <property type="match status" value="1"/>
</dbReference>
<dbReference type="Pfam" id="PF09756">
    <property type="entry name" value="DDRGK"/>
    <property type="match status" value="1"/>
</dbReference>
<comment type="function">
    <text evidence="22">Ubiquitin-protein ligase which is mainly involved pre-mRNA splicing and DNA repair. Required for pre-mRNA splicing as component of the spliceosome.</text>
</comment>
<dbReference type="InterPro" id="IPR036388">
    <property type="entry name" value="WH-like_DNA-bd_sf"/>
</dbReference>
<dbReference type="PROSITE" id="PS50294">
    <property type="entry name" value="WD_REPEATS_REGION"/>
    <property type="match status" value="2"/>
</dbReference>
<feature type="repeat" description="WD" evidence="21">
    <location>
        <begin position="387"/>
        <end position="428"/>
    </location>
</feature>
<dbReference type="SUPFAM" id="SSF57850">
    <property type="entry name" value="RING/U-box"/>
    <property type="match status" value="1"/>
</dbReference>
<keyword evidence="15" id="KW-0256">Endoplasmic reticulum</keyword>
<evidence type="ECO:0000256" key="8">
    <source>
        <dbReference type="ARBA" id="ARBA00022664"/>
    </source>
</evidence>
<evidence type="ECO:0000256" key="15">
    <source>
        <dbReference type="ARBA" id="ARBA00022824"/>
    </source>
</evidence>
<dbReference type="FunFam" id="1.10.10.10:FF:000143">
    <property type="entry name" value="DDRGK domain-containing protein 1"/>
    <property type="match status" value="1"/>
</dbReference>
<dbReference type="Gene3D" id="1.10.10.10">
    <property type="entry name" value="Winged helix-like DNA-binding domain superfamily/Winged helix DNA-binding domain"/>
    <property type="match status" value="1"/>
</dbReference>
<evidence type="ECO:0000256" key="12">
    <source>
        <dbReference type="ARBA" id="ARBA00022737"/>
    </source>
</evidence>
<keyword evidence="8 22" id="KW-0507">mRNA processing</keyword>
<evidence type="ECO:0000256" key="19">
    <source>
        <dbReference type="ARBA" id="ARBA00023204"/>
    </source>
</evidence>
<dbReference type="STRING" id="70415.A0A5S6QQS9"/>
<dbReference type="Gene3D" id="2.130.10.10">
    <property type="entry name" value="YVTN repeat-like/Quinoprotein amine dehydrogenase"/>
    <property type="match status" value="1"/>
</dbReference>
<evidence type="ECO:0000256" key="2">
    <source>
        <dbReference type="ARBA" id="ARBA00004123"/>
    </source>
</evidence>
<dbReference type="EC" id="2.3.2.27" evidence="22"/>
<sequence>MSFVCAISGETPDEPVLSPSSRCVFERRLIEKYVAEKGTDPISGEELTVDQLIEIKNPPVVKPRPPTATSIPAILKILQDEWDACMMNSFSLRQELLTTRLELSRSLYQHDAACRVIARLQKEVTASREALATLKPHAAANQPRDLQYGIEMEDGANAADEEIGMSEEVAAKLQEKASALTAIRKQRGKAIPEDLTKPEILSGYVELTSHMGLHSASMPGITCMDVHLTNPNCIVTGGNDKNVVVFNKETEEIAAVLKGHQRRVLKVVYHPTEEDMVISSGADSIINVWSVGTQKPRHIIRAHTTPVTGISIHATGDYILSVSSGEKWAFSDIRSGRLLFRVDDSAPSSQGMTCAQFHPDGLIFGVGNIDTTIKIWDLKERTNVANFPGHAGSIRALSFSENGYYLASVGDDSAVKIWDLRKLKNLKTINLSGKFQPRDVSFDLSGNYLAVTGVDVRVFQSKSWNELVVLKDHTDLVTGVRFGENAGFIVTCGMDHWKAIRQLVEFAFRFYVQFGQTLKRLEAVRNCRCPSLETVRTVLGEKQQFNGSFVLAVYKLFLKESRMNLNVADLENRRARVQAASGTSSATREGLRRRPAVRAINDELTDSDDESQELDVEGPKTEKIGKKKLAKLQAKAERRMMREEEEAEREVRKKMDIERAEKERLREQQEEEEERRRELEEKQRIEEEKRRQHEEYLRFKEAFTVEGEGCDADENADAAGLYRAFVEYVKKNKVVSMEILAGEFGMRTADVIDRLRNMVSDGTLTGVFDDRGKFIYVTDDELLSIAKFIKQRGRVSVDELAEYSNRLIDLEPERRAVKA</sequence>
<evidence type="ECO:0000256" key="23">
    <source>
        <dbReference type="SAM" id="MobiDB-lite"/>
    </source>
</evidence>
<evidence type="ECO:0000256" key="21">
    <source>
        <dbReference type="PROSITE-ProRule" id="PRU00221"/>
    </source>
</evidence>
<feature type="region of interest" description="Disordered" evidence="23">
    <location>
        <begin position="576"/>
        <end position="628"/>
    </location>
</feature>
<comment type="similarity">
    <text evidence="5 22">Belongs to the WD repeat PRP19 family.</text>
</comment>
<evidence type="ECO:0000256" key="17">
    <source>
        <dbReference type="ARBA" id="ARBA00023136"/>
    </source>
</evidence>
<keyword evidence="10" id="KW-0812">Transmembrane</keyword>
<protein>
    <recommendedName>
        <fullName evidence="22">Pre-mRNA-processing factor 19</fullName>
        <ecNumber evidence="22">2.3.2.27</ecNumber>
    </recommendedName>
</protein>
<dbReference type="InterPro" id="IPR036322">
    <property type="entry name" value="WD40_repeat_dom_sf"/>
</dbReference>
<evidence type="ECO:0000256" key="18">
    <source>
        <dbReference type="ARBA" id="ARBA00023187"/>
    </source>
</evidence>
<comment type="subcellular location">
    <subcellularLocation>
        <location evidence="3">Endoplasmic reticulum membrane</location>
        <topology evidence="3">Single-pass membrane protein</topology>
    </subcellularLocation>
    <subcellularLocation>
        <location evidence="2 22">Nucleus</location>
    </subcellularLocation>
</comment>
<keyword evidence="11 22" id="KW-0747">Spliceosome</keyword>
<evidence type="ECO:0000313" key="25">
    <source>
        <dbReference type="Proteomes" id="UP000046395"/>
    </source>
</evidence>
<keyword evidence="16" id="KW-1133">Transmembrane helix</keyword>
<dbReference type="Proteomes" id="UP000046395">
    <property type="component" value="Unassembled WGS sequence"/>
</dbReference>
<keyword evidence="7 21" id="KW-0853">WD repeat</keyword>
<dbReference type="Pfam" id="PF04564">
    <property type="entry name" value="U-box"/>
    <property type="match status" value="1"/>
</dbReference>
<dbReference type="InterPro" id="IPR055340">
    <property type="entry name" value="RING-Ubox_PRP19"/>
</dbReference>
<reference evidence="26" key="1">
    <citation type="submission" date="2019-12" db="UniProtKB">
        <authorList>
            <consortium name="WormBaseParasite"/>
        </authorList>
    </citation>
    <scope>IDENTIFICATION</scope>
</reference>
<dbReference type="GO" id="GO:0070534">
    <property type="term" value="P:protein K63-linked ubiquitination"/>
    <property type="evidence" value="ECO:0007669"/>
    <property type="project" value="UniProtKB-UniRule"/>
</dbReference>
<feature type="compositionally biased region" description="Acidic residues" evidence="23">
    <location>
        <begin position="603"/>
        <end position="616"/>
    </location>
</feature>
<dbReference type="AlphaFoldDB" id="A0A5S6QQS9"/>
<dbReference type="CDD" id="cd00200">
    <property type="entry name" value="WD40"/>
    <property type="match status" value="1"/>
</dbReference>
<evidence type="ECO:0000256" key="20">
    <source>
        <dbReference type="ARBA" id="ARBA00023242"/>
    </source>
</evidence>
<evidence type="ECO:0000256" key="13">
    <source>
        <dbReference type="ARBA" id="ARBA00022763"/>
    </source>
</evidence>
<keyword evidence="25" id="KW-1185">Reference proteome</keyword>
<dbReference type="CDD" id="cd16656">
    <property type="entry name" value="RING-Ubox_PRP19"/>
    <property type="match status" value="1"/>
</dbReference>
<dbReference type="InterPro" id="IPR019775">
    <property type="entry name" value="WD40_repeat_CS"/>
</dbReference>
<keyword evidence="13 22" id="KW-0227">DNA damage</keyword>
<proteinExistence type="inferred from homology"/>
<dbReference type="InterPro" id="IPR013083">
    <property type="entry name" value="Znf_RING/FYVE/PHD"/>
</dbReference>
<evidence type="ECO:0000259" key="24">
    <source>
        <dbReference type="PROSITE" id="PS51698"/>
    </source>
</evidence>
<accession>A0A5S6QQS9</accession>
<evidence type="ECO:0000256" key="6">
    <source>
        <dbReference type="ARBA" id="ARBA00009829"/>
    </source>
</evidence>
<name>A0A5S6QQS9_TRIMR</name>
<dbReference type="GO" id="GO:0005789">
    <property type="term" value="C:endoplasmic reticulum membrane"/>
    <property type="evidence" value="ECO:0007669"/>
    <property type="project" value="UniProtKB-SubCell"/>
</dbReference>
<evidence type="ECO:0000256" key="1">
    <source>
        <dbReference type="ARBA" id="ARBA00000900"/>
    </source>
</evidence>
<keyword evidence="17" id="KW-0472">Membrane</keyword>
<feature type="domain" description="U-box" evidence="24">
    <location>
        <begin position="1"/>
        <end position="72"/>
    </location>
</feature>
<evidence type="ECO:0000256" key="7">
    <source>
        <dbReference type="ARBA" id="ARBA00022574"/>
    </source>
</evidence>
<keyword evidence="20 22" id="KW-0539">Nucleus</keyword>
<comment type="pathway">
    <text evidence="4 22">Protein modification; protein ubiquitination.</text>
</comment>
<dbReference type="PANTHER" id="PTHR43995:SF1">
    <property type="entry name" value="PRE-MRNA-PROCESSING FACTOR 19"/>
    <property type="match status" value="1"/>
</dbReference>
<dbReference type="Gene3D" id="3.30.40.10">
    <property type="entry name" value="Zinc/RING finger domain, C3HC4 (zinc finger)"/>
    <property type="match status" value="1"/>
</dbReference>
<dbReference type="InterPro" id="IPR003613">
    <property type="entry name" value="Ubox_domain"/>
</dbReference>
<dbReference type="GO" id="GO:0061630">
    <property type="term" value="F:ubiquitin protein ligase activity"/>
    <property type="evidence" value="ECO:0007669"/>
    <property type="project" value="UniProtKB-UniRule"/>
</dbReference>
<evidence type="ECO:0000256" key="9">
    <source>
        <dbReference type="ARBA" id="ARBA00022679"/>
    </source>
</evidence>
<feature type="repeat" description="WD" evidence="21">
    <location>
        <begin position="257"/>
        <end position="299"/>
    </location>
</feature>
<evidence type="ECO:0000256" key="22">
    <source>
        <dbReference type="RuleBase" id="RU367101"/>
    </source>
</evidence>
<feature type="region of interest" description="Disordered" evidence="23">
    <location>
        <begin position="662"/>
        <end position="687"/>
    </location>
</feature>
<dbReference type="Pfam" id="PF08606">
    <property type="entry name" value="Prp19"/>
    <property type="match status" value="1"/>
</dbReference>
<dbReference type="GO" id="GO:0000974">
    <property type="term" value="C:Prp19 complex"/>
    <property type="evidence" value="ECO:0007669"/>
    <property type="project" value="UniProtKB-UniRule"/>
</dbReference>
<keyword evidence="19 22" id="KW-0234">DNA repair</keyword>
<evidence type="ECO:0000256" key="5">
    <source>
        <dbReference type="ARBA" id="ARBA00006388"/>
    </source>
</evidence>
<dbReference type="PROSITE" id="PS51698">
    <property type="entry name" value="U_BOX"/>
    <property type="match status" value="1"/>
</dbReference>
<dbReference type="PANTHER" id="PTHR43995">
    <property type="entry name" value="PRE-MRNA-PROCESSING FACTOR 19"/>
    <property type="match status" value="1"/>
</dbReference>
<comment type="similarity">
    <text evidence="6">Belongs to the DDRGK1 family.</text>
</comment>
<evidence type="ECO:0000256" key="3">
    <source>
        <dbReference type="ARBA" id="ARBA00004389"/>
    </source>
</evidence>
<keyword evidence="12" id="KW-0677">Repeat</keyword>
<dbReference type="PROSITE" id="PS00678">
    <property type="entry name" value="WD_REPEATS_1"/>
    <property type="match status" value="1"/>
</dbReference>
<evidence type="ECO:0000256" key="16">
    <source>
        <dbReference type="ARBA" id="ARBA00022989"/>
    </source>
</evidence>
<keyword evidence="9 22" id="KW-0808">Transferase</keyword>
<dbReference type="InterPro" id="IPR015943">
    <property type="entry name" value="WD40/YVTN_repeat-like_dom_sf"/>
</dbReference>
<evidence type="ECO:0000256" key="11">
    <source>
        <dbReference type="ARBA" id="ARBA00022728"/>
    </source>
</evidence>
<evidence type="ECO:0000256" key="14">
    <source>
        <dbReference type="ARBA" id="ARBA00022786"/>
    </source>
</evidence>
<keyword evidence="14 22" id="KW-0833">Ubl conjugation pathway</keyword>
<evidence type="ECO:0000256" key="10">
    <source>
        <dbReference type="ARBA" id="ARBA00022692"/>
    </source>
</evidence>
<organism evidence="25 26">
    <name type="scientific">Trichuris muris</name>
    <name type="common">Mouse whipworm</name>
    <dbReference type="NCBI Taxonomy" id="70415"/>
    <lineage>
        <taxon>Eukaryota</taxon>
        <taxon>Metazoa</taxon>
        <taxon>Ecdysozoa</taxon>
        <taxon>Nematoda</taxon>
        <taxon>Enoplea</taxon>
        <taxon>Dorylaimia</taxon>
        <taxon>Trichinellida</taxon>
        <taxon>Trichuridae</taxon>
        <taxon>Trichuris</taxon>
    </lineage>
</organism>
<dbReference type="GO" id="GO:0000398">
    <property type="term" value="P:mRNA splicing, via spliceosome"/>
    <property type="evidence" value="ECO:0007669"/>
    <property type="project" value="InterPro"/>
</dbReference>
<evidence type="ECO:0000256" key="4">
    <source>
        <dbReference type="ARBA" id="ARBA00004906"/>
    </source>
</evidence>
<dbReference type="PROSITE" id="PS50082">
    <property type="entry name" value="WD_REPEATS_2"/>
    <property type="match status" value="3"/>
</dbReference>
<evidence type="ECO:0000313" key="26">
    <source>
        <dbReference type="WBParaSite" id="TMUE_2000009247.1"/>
    </source>
</evidence>
<dbReference type="Pfam" id="PF24814">
    <property type="entry name" value="WD40_Prp19"/>
    <property type="match status" value="1"/>
</dbReference>
<dbReference type="SUPFAM" id="SSF46785">
    <property type="entry name" value="Winged helix' DNA-binding domain"/>
    <property type="match status" value="1"/>
</dbReference>
<dbReference type="InterPro" id="IPR036390">
    <property type="entry name" value="WH_DNA-bd_sf"/>
</dbReference>
<comment type="catalytic activity">
    <reaction evidence="1 22">
        <text>S-ubiquitinyl-[E2 ubiquitin-conjugating enzyme]-L-cysteine + [acceptor protein]-L-lysine = [E2 ubiquitin-conjugating enzyme]-L-cysteine + N(6)-ubiquitinyl-[acceptor protein]-L-lysine.</text>
        <dbReference type="EC" id="2.3.2.27"/>
    </reaction>
</comment>
<dbReference type="SMART" id="SM00320">
    <property type="entry name" value="WD40"/>
    <property type="match status" value="7"/>
</dbReference>
<dbReference type="GO" id="GO:0006281">
    <property type="term" value="P:DNA repair"/>
    <property type="evidence" value="ECO:0007669"/>
    <property type="project" value="UniProtKB-KW"/>
</dbReference>
<dbReference type="SMART" id="SM00504">
    <property type="entry name" value="Ubox"/>
    <property type="match status" value="1"/>
</dbReference>
<dbReference type="SUPFAM" id="SSF50978">
    <property type="entry name" value="WD40 repeat-like"/>
    <property type="match status" value="1"/>
</dbReference>
<dbReference type="InterPro" id="IPR019153">
    <property type="entry name" value="DDRGK_dom-contain"/>
</dbReference>
<dbReference type="GO" id="GO:0005829">
    <property type="term" value="C:cytosol"/>
    <property type="evidence" value="ECO:0007669"/>
    <property type="project" value="UniProtKB-ARBA"/>
</dbReference>
<dbReference type="WBParaSite" id="TMUE_2000009247.1">
    <property type="protein sequence ID" value="TMUE_2000009247.1"/>
    <property type="gene ID" value="WBGene00287257"/>
</dbReference>
<feature type="repeat" description="WD" evidence="21">
    <location>
        <begin position="345"/>
        <end position="386"/>
    </location>
</feature>
<dbReference type="UniPathway" id="UPA00143"/>
<keyword evidence="18 22" id="KW-0508">mRNA splicing</keyword>
<dbReference type="InterPro" id="IPR001680">
    <property type="entry name" value="WD40_rpt"/>
</dbReference>
<comment type="subunit">
    <text evidence="22">Homotetramer.</text>
</comment>
<dbReference type="FunFam" id="3.30.40.10:FF:000027">
    <property type="entry name" value="Pre-mRNA-processing factor 19, putative"/>
    <property type="match status" value="1"/>
</dbReference>